<evidence type="ECO:0000256" key="3">
    <source>
        <dbReference type="ARBA" id="ARBA00022475"/>
    </source>
</evidence>
<keyword evidence="9 13" id="KW-0472">Membrane</keyword>
<dbReference type="AlphaFoldDB" id="A0A5F8H5P6"/>
<dbReference type="PANTHER" id="PTHR26453">
    <property type="entry name" value="OLFACTORY RECEPTOR"/>
    <property type="match status" value="1"/>
</dbReference>
<comment type="subcellular location">
    <subcellularLocation>
        <location evidence="1 13">Cell membrane</location>
        <topology evidence="1 13">Multi-pass membrane protein</topology>
    </subcellularLocation>
</comment>
<gene>
    <name evidence="15" type="primary">LOC100021783</name>
</gene>
<feature type="domain" description="G-protein coupled receptors family 1 profile" evidence="14">
    <location>
        <begin position="46"/>
        <end position="295"/>
    </location>
</feature>
<keyword evidence="11 12" id="KW-0807">Transducer</keyword>
<dbReference type="GO" id="GO:0004930">
    <property type="term" value="F:G protein-coupled receptor activity"/>
    <property type="evidence" value="ECO:0007669"/>
    <property type="project" value="UniProtKB-KW"/>
</dbReference>
<dbReference type="PRINTS" id="PR00237">
    <property type="entry name" value="GPCRRHODOPSN"/>
</dbReference>
<feature type="transmembrane region" description="Helical" evidence="13">
    <location>
        <begin position="103"/>
        <end position="125"/>
    </location>
</feature>
<dbReference type="Gene3D" id="1.20.1070.10">
    <property type="entry name" value="Rhodopsin 7-helix transmembrane proteins"/>
    <property type="match status" value="1"/>
</dbReference>
<dbReference type="CDD" id="cd15225">
    <property type="entry name" value="7tmA_OR10A-like"/>
    <property type="match status" value="1"/>
</dbReference>
<evidence type="ECO:0000256" key="8">
    <source>
        <dbReference type="ARBA" id="ARBA00023040"/>
    </source>
</evidence>
<protein>
    <recommendedName>
        <fullName evidence="13">Olfactory receptor</fullName>
    </recommendedName>
</protein>
<evidence type="ECO:0000313" key="15">
    <source>
        <dbReference type="Ensembl" id="ENSMODP00000055290.1"/>
    </source>
</evidence>
<evidence type="ECO:0000256" key="7">
    <source>
        <dbReference type="ARBA" id="ARBA00022989"/>
    </source>
</evidence>
<reference evidence="15 16" key="1">
    <citation type="journal article" date="2007" name="Nature">
        <title>Genome of the marsupial Monodelphis domestica reveals innovation in non-coding sequences.</title>
        <authorList>
            <person name="Mikkelsen T.S."/>
            <person name="Wakefield M.J."/>
            <person name="Aken B."/>
            <person name="Amemiya C.T."/>
            <person name="Chang J.L."/>
            <person name="Duke S."/>
            <person name="Garber M."/>
            <person name="Gentles A.J."/>
            <person name="Goodstadt L."/>
            <person name="Heger A."/>
            <person name="Jurka J."/>
            <person name="Kamal M."/>
            <person name="Mauceli E."/>
            <person name="Searle S.M."/>
            <person name="Sharpe T."/>
            <person name="Baker M.L."/>
            <person name="Batzer M.A."/>
            <person name="Benos P.V."/>
            <person name="Belov K."/>
            <person name="Clamp M."/>
            <person name="Cook A."/>
            <person name="Cuff J."/>
            <person name="Das R."/>
            <person name="Davidow L."/>
            <person name="Deakin J.E."/>
            <person name="Fazzari M.J."/>
            <person name="Glass J.L."/>
            <person name="Grabherr M."/>
            <person name="Greally J.M."/>
            <person name="Gu W."/>
            <person name="Hore T.A."/>
            <person name="Huttley G.A."/>
            <person name="Kleber M."/>
            <person name="Jirtle R.L."/>
            <person name="Koina E."/>
            <person name="Lee J.T."/>
            <person name="Mahony S."/>
            <person name="Marra M.A."/>
            <person name="Miller R.D."/>
            <person name="Nicholls R.D."/>
            <person name="Oda M."/>
            <person name="Papenfuss A.T."/>
            <person name="Parra Z.E."/>
            <person name="Pollock D.D."/>
            <person name="Ray D.A."/>
            <person name="Schein J.E."/>
            <person name="Speed T.P."/>
            <person name="Thompson K."/>
            <person name="VandeBerg J.L."/>
            <person name="Wade C.M."/>
            <person name="Walker J.A."/>
            <person name="Waters P.D."/>
            <person name="Webber C."/>
            <person name="Weidman J.R."/>
            <person name="Xie X."/>
            <person name="Zody M.C."/>
            <person name="Baldwin J."/>
            <person name="Abdouelleil A."/>
            <person name="Abdulkadir J."/>
            <person name="Abebe A."/>
            <person name="Abera B."/>
            <person name="Abreu J."/>
            <person name="Acer S.C."/>
            <person name="Aftuck L."/>
            <person name="Alexander A."/>
            <person name="An P."/>
            <person name="Anderson E."/>
            <person name="Anderson S."/>
            <person name="Arachi H."/>
            <person name="Azer M."/>
            <person name="Bachantsang P."/>
            <person name="Barry A."/>
            <person name="Bayul T."/>
            <person name="Berlin A."/>
            <person name="Bessette D."/>
            <person name="Bloom T."/>
            <person name="Bloom T."/>
            <person name="Boguslavskiy L."/>
            <person name="Bonnet C."/>
            <person name="Boukhgalter B."/>
            <person name="Bourzgui I."/>
            <person name="Brown A."/>
            <person name="Cahill P."/>
            <person name="Channer S."/>
            <person name="Cheshatsang Y."/>
            <person name="Chuda L."/>
            <person name="Citroen M."/>
            <person name="Collymore A."/>
            <person name="Cooke P."/>
            <person name="Costello M."/>
            <person name="D'Aco K."/>
            <person name="Daza R."/>
            <person name="De Haan G."/>
            <person name="DeGray S."/>
            <person name="DeMaso C."/>
            <person name="Dhargay N."/>
            <person name="Dooley K."/>
            <person name="Dooley E."/>
            <person name="Doricent M."/>
            <person name="Dorje P."/>
            <person name="Dorjee K."/>
            <person name="Dupes A."/>
            <person name="Elong R."/>
            <person name="Falk J."/>
            <person name="Farina A."/>
            <person name="Faro S."/>
            <person name="Ferguson D."/>
            <person name="Fisher S."/>
            <person name="Foley C.D."/>
            <person name="Franke A."/>
            <person name="Friedrich D."/>
            <person name="Gadbois L."/>
            <person name="Gearin G."/>
            <person name="Gearin C.R."/>
            <person name="Giannoukos G."/>
            <person name="Goode T."/>
            <person name="Graham J."/>
            <person name="Grandbois E."/>
            <person name="Grewal S."/>
            <person name="Gyaltsen K."/>
            <person name="Hafez N."/>
            <person name="Hagos B."/>
            <person name="Hall J."/>
            <person name="Henson C."/>
            <person name="Hollinger A."/>
            <person name="Honan T."/>
            <person name="Huard M.D."/>
            <person name="Hughes L."/>
            <person name="Hurhula B."/>
            <person name="Husby M.E."/>
            <person name="Kamat A."/>
            <person name="Kanga B."/>
            <person name="Kashin S."/>
            <person name="Khazanovich D."/>
            <person name="Kisner P."/>
            <person name="Lance K."/>
            <person name="Lara M."/>
            <person name="Lee W."/>
            <person name="Lennon N."/>
            <person name="Letendre F."/>
            <person name="LeVine R."/>
            <person name="Lipovsky A."/>
            <person name="Liu X."/>
            <person name="Liu J."/>
            <person name="Liu S."/>
            <person name="Lokyitsang T."/>
            <person name="Lokyitsang Y."/>
            <person name="Lubonja R."/>
            <person name="Lui A."/>
            <person name="MacDonald P."/>
            <person name="Magnisalis V."/>
            <person name="Maru K."/>
            <person name="Matthews C."/>
            <person name="McCusker W."/>
            <person name="McDonough S."/>
            <person name="Mehta T."/>
            <person name="Meldrim J."/>
            <person name="Meneus L."/>
            <person name="Mihai O."/>
            <person name="Mihalev A."/>
            <person name="Mihova T."/>
            <person name="Mittelman R."/>
            <person name="Mlenga V."/>
            <person name="Montmayeur A."/>
            <person name="Mulrain L."/>
            <person name="Navidi A."/>
            <person name="Naylor J."/>
            <person name="Negash T."/>
            <person name="Nguyen T."/>
            <person name="Nguyen N."/>
            <person name="Nicol R."/>
            <person name="Norbu C."/>
            <person name="Norbu N."/>
            <person name="Novod N."/>
            <person name="O'Neill B."/>
            <person name="Osman S."/>
            <person name="Markiewicz E."/>
            <person name="Oyono O.L."/>
            <person name="Patti C."/>
            <person name="Phunkhang P."/>
            <person name="Pierre F."/>
            <person name="Priest M."/>
            <person name="Raghuraman S."/>
            <person name="Rege F."/>
            <person name="Reyes R."/>
            <person name="Rise C."/>
            <person name="Rogov P."/>
            <person name="Ross K."/>
            <person name="Ryan E."/>
            <person name="Settipalli S."/>
            <person name="Shea T."/>
            <person name="Sherpa N."/>
            <person name="Shi L."/>
            <person name="Shih D."/>
            <person name="Sparrow T."/>
            <person name="Spaulding J."/>
            <person name="Stalker J."/>
            <person name="Stange-Thomann N."/>
            <person name="Stavropoulos S."/>
            <person name="Stone C."/>
            <person name="Strader C."/>
            <person name="Tesfaye S."/>
            <person name="Thomson T."/>
            <person name="Thoulutsang Y."/>
            <person name="Thoulutsang D."/>
            <person name="Topham K."/>
            <person name="Topping I."/>
            <person name="Tsamla T."/>
            <person name="Vassiliev H."/>
            <person name="Vo A."/>
            <person name="Wangchuk T."/>
            <person name="Wangdi T."/>
            <person name="Weiand M."/>
            <person name="Wilkinson J."/>
            <person name="Wilson A."/>
            <person name="Yadav S."/>
            <person name="Young G."/>
            <person name="Yu Q."/>
            <person name="Zembek L."/>
            <person name="Zhong D."/>
            <person name="Zimmer A."/>
            <person name="Zwirko Z."/>
            <person name="Jaffe D.B."/>
            <person name="Alvarez P."/>
            <person name="Brockman W."/>
            <person name="Butler J."/>
            <person name="Chin C."/>
            <person name="Gnerre S."/>
            <person name="MacCallum I."/>
            <person name="Graves J.A."/>
            <person name="Ponting C.P."/>
            <person name="Breen M."/>
            <person name="Samollow P.B."/>
            <person name="Lander E.S."/>
            <person name="Lindblad-Toh K."/>
        </authorList>
    </citation>
    <scope>NUCLEOTIDE SEQUENCE [LARGE SCALE GENOMIC DNA]</scope>
</reference>
<dbReference type="InterPro" id="IPR000276">
    <property type="entry name" value="GPCR_Rhodpsn"/>
</dbReference>
<evidence type="ECO:0000256" key="10">
    <source>
        <dbReference type="ARBA" id="ARBA00023170"/>
    </source>
</evidence>
<dbReference type="GO" id="GO:0005886">
    <property type="term" value="C:plasma membrane"/>
    <property type="evidence" value="ECO:0000318"/>
    <property type="project" value="GO_Central"/>
</dbReference>
<dbReference type="InterPro" id="IPR000725">
    <property type="entry name" value="Olfact_rcpt"/>
</dbReference>
<evidence type="ECO:0000256" key="6">
    <source>
        <dbReference type="ARBA" id="ARBA00022725"/>
    </source>
</evidence>
<feature type="transmembrane region" description="Helical" evidence="13">
    <location>
        <begin position="278"/>
        <end position="297"/>
    </location>
</feature>
<feature type="transmembrane region" description="Helical" evidence="13">
    <location>
        <begin position="145"/>
        <end position="169"/>
    </location>
</feature>
<dbReference type="InterPro" id="IPR017452">
    <property type="entry name" value="GPCR_Rhodpsn_7TM"/>
</dbReference>
<name>A0A5F8H5P6_MONDO</name>
<organism evidence="15 16">
    <name type="scientific">Monodelphis domestica</name>
    <name type="common">Gray short-tailed opossum</name>
    <dbReference type="NCBI Taxonomy" id="13616"/>
    <lineage>
        <taxon>Eukaryota</taxon>
        <taxon>Metazoa</taxon>
        <taxon>Chordata</taxon>
        <taxon>Craniata</taxon>
        <taxon>Vertebrata</taxon>
        <taxon>Euteleostomi</taxon>
        <taxon>Mammalia</taxon>
        <taxon>Metatheria</taxon>
        <taxon>Didelphimorphia</taxon>
        <taxon>Didelphidae</taxon>
        <taxon>Monodelphis</taxon>
    </lineage>
</organism>
<feature type="transmembrane region" description="Helical" evidence="13">
    <location>
        <begin position="245"/>
        <end position="266"/>
    </location>
</feature>
<feature type="transmembrane region" description="Helical" evidence="13">
    <location>
        <begin position="65"/>
        <end position="83"/>
    </location>
</feature>
<keyword evidence="5 12" id="KW-0812">Transmembrane</keyword>
<evidence type="ECO:0000256" key="1">
    <source>
        <dbReference type="ARBA" id="ARBA00004651"/>
    </source>
</evidence>
<evidence type="ECO:0000256" key="9">
    <source>
        <dbReference type="ARBA" id="ARBA00023136"/>
    </source>
</evidence>
<dbReference type="SUPFAM" id="SSF81321">
    <property type="entry name" value="Family A G protein-coupled receptor-like"/>
    <property type="match status" value="1"/>
</dbReference>
<evidence type="ECO:0000256" key="13">
    <source>
        <dbReference type="RuleBase" id="RU363047"/>
    </source>
</evidence>
<dbReference type="PROSITE" id="PS50262">
    <property type="entry name" value="G_PROTEIN_RECEP_F1_2"/>
    <property type="match status" value="1"/>
</dbReference>
<evidence type="ECO:0000256" key="12">
    <source>
        <dbReference type="RuleBase" id="RU000688"/>
    </source>
</evidence>
<dbReference type="FunFam" id="1.10.1220.70:FF:000001">
    <property type="entry name" value="Olfactory receptor"/>
    <property type="match status" value="1"/>
</dbReference>
<dbReference type="Pfam" id="PF13853">
    <property type="entry name" value="7tm_4"/>
    <property type="match status" value="1"/>
</dbReference>
<sequence>IYREKMAITNLTIMEEFILLGFSEYPNIQGFLFVVFLFIYISILLGNGLIIIITSVESALQTPMYYFLGNFSFVEICYTSNILPRMLVNIWRQKRNISLLSCAAQLCFFLILGVTESFLLAVMAYDRYVAICKPLYYPIIMNQRICVQMVFGSWVIGIPVLIGLTYQVFSGPFCGSNKLNHIFCDLPPLLKLACGDTSGDEVFLYVHCFLFGLTPFLMILMSYIRILSTILKLPSTTGRSKAFSTCSSHVMVVCLFYGSGLIAYFQSMTSSSGSIEKIFSVFYTIVTPMINPMIYSLRNKEFIAAMKKLFSKWGR</sequence>
<dbReference type="FunFam" id="1.20.1070.10:FF:000001">
    <property type="entry name" value="Olfactory receptor"/>
    <property type="match status" value="1"/>
</dbReference>
<dbReference type="PROSITE" id="PS00237">
    <property type="entry name" value="G_PROTEIN_RECEP_F1_1"/>
    <property type="match status" value="1"/>
</dbReference>
<evidence type="ECO:0000256" key="11">
    <source>
        <dbReference type="ARBA" id="ARBA00023224"/>
    </source>
</evidence>
<dbReference type="Proteomes" id="UP000002280">
    <property type="component" value="Chromosome 5"/>
</dbReference>
<evidence type="ECO:0000313" key="16">
    <source>
        <dbReference type="Proteomes" id="UP000002280"/>
    </source>
</evidence>
<keyword evidence="3 13" id="KW-1003">Cell membrane</keyword>
<keyword evidence="10 12" id="KW-0675">Receptor</keyword>
<feature type="transmembrane region" description="Helical" evidence="13">
    <location>
        <begin position="202"/>
        <end position="224"/>
    </location>
</feature>
<dbReference type="Ensembl" id="ENSMODT00000070135.1">
    <property type="protein sequence ID" value="ENSMODP00000055290.1"/>
    <property type="gene ID" value="ENSMODG00000048808.1"/>
</dbReference>
<dbReference type="GO" id="GO:0004984">
    <property type="term" value="F:olfactory receptor activity"/>
    <property type="evidence" value="ECO:0000318"/>
    <property type="project" value="GO_Central"/>
</dbReference>
<keyword evidence="7 13" id="KW-1133">Transmembrane helix</keyword>
<evidence type="ECO:0000256" key="2">
    <source>
        <dbReference type="ARBA" id="ARBA00010663"/>
    </source>
</evidence>
<reference evidence="15" key="3">
    <citation type="submission" date="2025-09" db="UniProtKB">
        <authorList>
            <consortium name="Ensembl"/>
        </authorList>
    </citation>
    <scope>IDENTIFICATION</scope>
</reference>
<evidence type="ECO:0000256" key="4">
    <source>
        <dbReference type="ARBA" id="ARBA00022606"/>
    </source>
</evidence>
<dbReference type="InParanoid" id="A0A5F8H5P6"/>
<keyword evidence="8 12" id="KW-0297">G-protein coupled receptor</keyword>
<keyword evidence="4 13" id="KW-0716">Sensory transduction</keyword>
<evidence type="ECO:0000259" key="14">
    <source>
        <dbReference type="PROSITE" id="PS50262"/>
    </source>
</evidence>
<evidence type="ECO:0000256" key="5">
    <source>
        <dbReference type="ARBA" id="ARBA00022692"/>
    </source>
</evidence>
<dbReference type="PRINTS" id="PR00245">
    <property type="entry name" value="OLFACTORYR"/>
</dbReference>
<feature type="transmembrane region" description="Helical" evidence="13">
    <location>
        <begin position="30"/>
        <end position="53"/>
    </location>
</feature>
<dbReference type="GeneTree" id="ENSGT01150000286972"/>
<keyword evidence="16" id="KW-1185">Reference proteome</keyword>
<reference evidence="15" key="2">
    <citation type="submission" date="2025-08" db="UniProtKB">
        <authorList>
            <consortium name="Ensembl"/>
        </authorList>
    </citation>
    <scope>IDENTIFICATION</scope>
</reference>
<proteinExistence type="inferred from homology"/>
<accession>A0A5F8H5P6</accession>
<comment type="similarity">
    <text evidence="2 12">Belongs to the G-protein coupled receptor 1 family.</text>
</comment>
<keyword evidence="6 13" id="KW-0552">Olfaction</keyword>
<dbReference type="STRING" id="13616.ENSMODP00000055290"/>
<dbReference type="GO" id="GO:0050911">
    <property type="term" value="P:detection of chemical stimulus involved in sensory perception of smell"/>
    <property type="evidence" value="ECO:0000318"/>
    <property type="project" value="GO_Central"/>
</dbReference>